<comment type="caution">
    <text evidence="2">The sequence shown here is derived from an EMBL/GenBank/DDBJ whole genome shotgun (WGS) entry which is preliminary data.</text>
</comment>
<dbReference type="AlphaFoldDB" id="A0A5J4VTD1"/>
<name>A0A5J4VTD1_9EUKA</name>
<dbReference type="EMBL" id="SNRW01005212">
    <property type="protein sequence ID" value="KAA6385563.1"/>
    <property type="molecule type" value="Genomic_DNA"/>
</dbReference>
<feature type="region of interest" description="Disordered" evidence="1">
    <location>
        <begin position="1"/>
        <end position="30"/>
    </location>
</feature>
<evidence type="ECO:0000313" key="3">
    <source>
        <dbReference type="Proteomes" id="UP000324800"/>
    </source>
</evidence>
<evidence type="ECO:0000256" key="1">
    <source>
        <dbReference type="SAM" id="MobiDB-lite"/>
    </source>
</evidence>
<protein>
    <submittedName>
        <fullName evidence="2">Uncharacterized protein</fullName>
    </submittedName>
</protein>
<reference evidence="2 3" key="1">
    <citation type="submission" date="2019-03" db="EMBL/GenBank/DDBJ databases">
        <title>Single cell metagenomics reveals metabolic interactions within the superorganism composed of flagellate Streblomastix strix and complex community of Bacteroidetes bacteria on its surface.</title>
        <authorList>
            <person name="Treitli S.C."/>
            <person name="Kolisko M."/>
            <person name="Husnik F."/>
            <person name="Keeling P."/>
            <person name="Hampl V."/>
        </authorList>
    </citation>
    <scope>NUCLEOTIDE SEQUENCE [LARGE SCALE GENOMIC DNA]</scope>
    <source>
        <strain evidence="2">ST1C</strain>
    </source>
</reference>
<accession>A0A5J4VTD1</accession>
<dbReference type="Proteomes" id="UP000324800">
    <property type="component" value="Unassembled WGS sequence"/>
</dbReference>
<sequence length="79" mass="8853">MPPPNFGPRDQPPTGLGPYAQRNTAKPQSTIFPPALNAEQEIPGIPNVLTKETIKDRMRRWMLKGFDLMSVGKDDEGQY</sequence>
<feature type="compositionally biased region" description="Polar residues" evidence="1">
    <location>
        <begin position="21"/>
        <end position="30"/>
    </location>
</feature>
<evidence type="ECO:0000313" key="2">
    <source>
        <dbReference type="EMBL" id="KAA6385563.1"/>
    </source>
</evidence>
<gene>
    <name evidence="2" type="ORF">EZS28_018915</name>
</gene>
<proteinExistence type="predicted"/>
<organism evidence="2 3">
    <name type="scientific">Streblomastix strix</name>
    <dbReference type="NCBI Taxonomy" id="222440"/>
    <lineage>
        <taxon>Eukaryota</taxon>
        <taxon>Metamonada</taxon>
        <taxon>Preaxostyla</taxon>
        <taxon>Oxymonadida</taxon>
        <taxon>Streblomastigidae</taxon>
        <taxon>Streblomastix</taxon>
    </lineage>
</organism>